<name>A0ACC3T6S5_LIPKO</name>
<reference evidence="2" key="1">
    <citation type="journal article" date="2024" name="Front. Bioeng. Biotechnol.">
        <title>Genome-scale model development and genomic sequencing of the oleaginous clade Lipomyces.</title>
        <authorList>
            <person name="Czajka J.J."/>
            <person name="Han Y."/>
            <person name="Kim J."/>
            <person name="Mondo S.J."/>
            <person name="Hofstad B.A."/>
            <person name="Robles A."/>
            <person name="Haridas S."/>
            <person name="Riley R."/>
            <person name="LaButti K."/>
            <person name="Pangilinan J."/>
            <person name="Andreopoulos W."/>
            <person name="Lipzen A."/>
            <person name="Yan J."/>
            <person name="Wang M."/>
            <person name="Ng V."/>
            <person name="Grigoriev I.V."/>
            <person name="Spatafora J.W."/>
            <person name="Magnuson J.K."/>
            <person name="Baker S.E."/>
            <person name="Pomraning K.R."/>
        </authorList>
    </citation>
    <scope>NUCLEOTIDE SEQUENCE [LARGE SCALE GENOMIC DNA]</scope>
    <source>
        <strain evidence="2">CBS 7786</strain>
    </source>
</reference>
<evidence type="ECO:0000313" key="2">
    <source>
        <dbReference type="Proteomes" id="UP001433508"/>
    </source>
</evidence>
<dbReference type="Proteomes" id="UP001433508">
    <property type="component" value="Unassembled WGS sequence"/>
</dbReference>
<accession>A0ACC3T6S5</accession>
<keyword evidence="2" id="KW-1185">Reference proteome</keyword>
<sequence>MLFAKSVLVGLCAASSTFLRLVTYVFLRWIPSSSLPNVIYSLCVAYFTLFFYIFSSERQAEREGDDRVVLNADDSSTKQATATNGTSDKKEVDQSALPTPKAPIKAPAARSLWSVLLLGVPSHSKPAATLFTIVINVSLLAFVLDLIYTSHQAFPIPNLAFTRVGIVSDTSARIVVREALRFPIVVRYREINHSESDVFDITDWSGWLEKNFANSLDESTDYTLQVDITDLKPSSTYAFSTPSLNSTFTTAPSTPGKFSFLSSSCIKARIPYNPFDHPLTVHGFRINRHLMPEVDFFIFLGDFIYADVPRLMGEDVEAYREHYRHVYADLQVSGFNRLPMIHVFDDHEIINDYDPRSAKLFYPATSAWKTYQGTGNPAPLRPNTTYYAFERQGIPFFLMDTRSYRSLAHDRDGPNKTLLGKQQLEDLRLWLEENKDAPFKIIVSSIPFTKNWRGIDMYDTWSGYLHERAIILKWFWDVGGVVILSGDRHEAAAIRFPAPDGVATNDAHEFSASPLSQFYLPIRTHKQMDNEDVTFMYMPDGNSKVGKINIETRKDGSAFLEYQLYIDGTQRWNYTLQSSAV</sequence>
<evidence type="ECO:0000313" key="1">
    <source>
        <dbReference type="EMBL" id="KAK9239656.1"/>
    </source>
</evidence>
<dbReference type="EMBL" id="MU971344">
    <property type="protein sequence ID" value="KAK9239656.1"/>
    <property type="molecule type" value="Genomic_DNA"/>
</dbReference>
<protein>
    <submittedName>
        <fullName evidence="1">PhoD-like phosphatase-domain-containing protein</fullName>
    </submittedName>
</protein>
<comment type="caution">
    <text evidence="1">The sequence shown here is derived from an EMBL/GenBank/DDBJ whole genome shotgun (WGS) entry which is preliminary data.</text>
</comment>
<proteinExistence type="predicted"/>
<gene>
    <name evidence="1" type="ORF">V1525DRAFT_12629</name>
</gene>
<organism evidence="1 2">
    <name type="scientific">Lipomyces kononenkoae</name>
    <name type="common">Yeast</name>
    <dbReference type="NCBI Taxonomy" id="34357"/>
    <lineage>
        <taxon>Eukaryota</taxon>
        <taxon>Fungi</taxon>
        <taxon>Dikarya</taxon>
        <taxon>Ascomycota</taxon>
        <taxon>Saccharomycotina</taxon>
        <taxon>Lipomycetes</taxon>
        <taxon>Lipomycetales</taxon>
        <taxon>Lipomycetaceae</taxon>
        <taxon>Lipomyces</taxon>
    </lineage>
</organism>